<comment type="caution">
    <text evidence="1">The sequence shown here is derived from an EMBL/GenBank/DDBJ whole genome shotgun (WGS) entry which is preliminary data.</text>
</comment>
<accession>A0A7V4WWE7</accession>
<proteinExistence type="predicted"/>
<dbReference type="AlphaFoldDB" id="A0A7V4WWE7"/>
<evidence type="ECO:0000313" key="1">
    <source>
        <dbReference type="EMBL" id="HGY56868.1"/>
    </source>
</evidence>
<name>A0A7V4WWE7_CALAY</name>
<sequence>MKVLTILFVLLSVLFVYSSDHGIYLRLIDEANENLSVIEQKIKANLISGGFELLRSYEIASPDKATEDKSEHCGRQGRLLLYQSPEYTRMLTRYGNKYLVAAFIKVGILQTDKGWQVLVTDPETINRIVFNDLEDEPYQEVINKTKDVRRKLINAIHQSKVGKNETTVMPPVRDAEDIRDAAKDMFMMVGPLTFFEDEDQFPQIYSARTPDVKKGVLALRDKVHKNIEAFTPDEDDASYNWSSDPADLKWHIIGEVFSPDSSALLIGITRPRTEALSFKIAGESRATDQDKCPGFDHLCAYPVEVLILGKDNKVVMHTAREMFRMDMYFWDAGKMAFMNYMNMPSMLDDSIKKALLGQSQ</sequence>
<dbReference type="EMBL" id="DRQG01000134">
    <property type="protein sequence ID" value="HGY56868.1"/>
    <property type="molecule type" value="Genomic_DNA"/>
</dbReference>
<reference evidence="1" key="1">
    <citation type="journal article" date="2020" name="mSystems">
        <title>Genome- and Community-Level Interaction Insights into Carbon Utilization and Element Cycling Functions of Hydrothermarchaeota in Hydrothermal Sediment.</title>
        <authorList>
            <person name="Zhou Z."/>
            <person name="Liu Y."/>
            <person name="Xu W."/>
            <person name="Pan J."/>
            <person name="Luo Z.H."/>
            <person name="Li M."/>
        </authorList>
    </citation>
    <scope>NUCLEOTIDE SEQUENCE [LARGE SCALE GENOMIC DNA]</scope>
    <source>
        <strain evidence="1">HyVt-577</strain>
    </source>
</reference>
<dbReference type="Proteomes" id="UP000885779">
    <property type="component" value="Unassembled WGS sequence"/>
</dbReference>
<organism evidence="1">
    <name type="scientific">Caldithrix abyssi</name>
    <dbReference type="NCBI Taxonomy" id="187145"/>
    <lineage>
        <taxon>Bacteria</taxon>
        <taxon>Pseudomonadati</taxon>
        <taxon>Calditrichota</taxon>
        <taxon>Calditrichia</taxon>
        <taxon>Calditrichales</taxon>
        <taxon>Calditrichaceae</taxon>
        <taxon>Caldithrix</taxon>
    </lineage>
</organism>
<gene>
    <name evidence="1" type="ORF">ENK44_14265</name>
</gene>
<protein>
    <submittedName>
        <fullName evidence="1">Uncharacterized protein</fullName>
    </submittedName>
</protein>